<dbReference type="SUPFAM" id="SSF54593">
    <property type="entry name" value="Glyoxalase/Bleomycin resistance protein/Dihydroxybiphenyl dioxygenase"/>
    <property type="match status" value="1"/>
</dbReference>
<dbReference type="Proteomes" id="UP000509458">
    <property type="component" value="Chromosome"/>
</dbReference>
<dbReference type="EMBL" id="LR812090">
    <property type="protein sequence ID" value="CAB9493469.1"/>
    <property type="molecule type" value="Genomic_DNA"/>
</dbReference>
<proteinExistence type="predicted"/>
<name>A0A6T9XXG0_ALTMA</name>
<reference evidence="2 3" key="1">
    <citation type="submission" date="2020-06" db="EMBL/GenBank/DDBJ databases">
        <authorList>
            <person name="Duchaud E."/>
        </authorList>
    </citation>
    <scope>NUCLEOTIDE SEQUENCE [LARGE SCALE GENOMIC DNA]</scope>
    <source>
        <strain evidence="2">Alteromonas fortis</strain>
    </source>
</reference>
<organism evidence="2 3">
    <name type="scientific">Alteromonas macleodii</name>
    <name type="common">Pseudoalteromonas macleodii</name>
    <dbReference type="NCBI Taxonomy" id="28108"/>
    <lineage>
        <taxon>Bacteria</taxon>
        <taxon>Pseudomonadati</taxon>
        <taxon>Pseudomonadota</taxon>
        <taxon>Gammaproteobacteria</taxon>
        <taxon>Alteromonadales</taxon>
        <taxon>Alteromonadaceae</taxon>
        <taxon>Alteromonas/Salinimonas group</taxon>
        <taxon>Alteromonas</taxon>
    </lineage>
</organism>
<dbReference type="PROSITE" id="PS51819">
    <property type="entry name" value="VOC"/>
    <property type="match status" value="1"/>
</dbReference>
<dbReference type="PANTHER" id="PTHR33993">
    <property type="entry name" value="GLYOXALASE-RELATED"/>
    <property type="match status" value="1"/>
</dbReference>
<dbReference type="AlphaFoldDB" id="A0A6T9XXG0"/>
<sequence>MSDSSWCDITVENADELVSFYEAVMGWKKEPIDMGGYNDYVMLKPDGTPVGGICHKQGVNAQYPGGWINYFTVENLESALNAVTEKGGKQVGDIRHHGKDSFCVILDPSGAACALYEKGQS</sequence>
<feature type="domain" description="VOC" evidence="1">
    <location>
        <begin position="3"/>
        <end position="118"/>
    </location>
</feature>
<dbReference type="Gene3D" id="3.10.180.10">
    <property type="entry name" value="2,3-Dihydroxybiphenyl 1,2-Dioxygenase, domain 1"/>
    <property type="match status" value="1"/>
</dbReference>
<protein>
    <submittedName>
        <fullName evidence="2">Glyoxalase</fullName>
    </submittedName>
</protein>
<dbReference type="Pfam" id="PF00903">
    <property type="entry name" value="Glyoxalase"/>
    <property type="match status" value="1"/>
</dbReference>
<dbReference type="InterPro" id="IPR029068">
    <property type="entry name" value="Glyas_Bleomycin-R_OHBP_Dase"/>
</dbReference>
<dbReference type="InterPro" id="IPR004360">
    <property type="entry name" value="Glyas_Fos-R_dOase_dom"/>
</dbReference>
<evidence type="ECO:0000313" key="3">
    <source>
        <dbReference type="Proteomes" id="UP000509458"/>
    </source>
</evidence>
<evidence type="ECO:0000313" key="2">
    <source>
        <dbReference type="EMBL" id="CAB9493469.1"/>
    </source>
</evidence>
<accession>A0A6T9XXG0</accession>
<dbReference type="RefSeq" id="WP_179982999.1">
    <property type="nucleotide sequence ID" value="NZ_LR812090.1"/>
</dbReference>
<dbReference type="InterPro" id="IPR037523">
    <property type="entry name" value="VOC_core"/>
</dbReference>
<dbReference type="PANTHER" id="PTHR33993:SF14">
    <property type="entry name" value="GB|AAF24581.1"/>
    <property type="match status" value="1"/>
</dbReference>
<evidence type="ECO:0000259" key="1">
    <source>
        <dbReference type="PROSITE" id="PS51819"/>
    </source>
</evidence>
<dbReference type="InterPro" id="IPR052164">
    <property type="entry name" value="Anthracycline_SecMetBiosynth"/>
</dbReference>
<gene>
    <name evidence="2" type="ORF">ALFOR1_30382</name>
</gene>
<dbReference type="CDD" id="cd07247">
    <property type="entry name" value="SgaA_N_like"/>
    <property type="match status" value="1"/>
</dbReference>